<dbReference type="AlphaFoldDB" id="A0A1T4M847"/>
<keyword evidence="1" id="KW-0812">Transmembrane</keyword>
<dbReference type="Pfam" id="PF14014">
    <property type="entry name" value="DUF4230"/>
    <property type="match status" value="1"/>
</dbReference>
<evidence type="ECO:0000313" key="3">
    <source>
        <dbReference type="Proteomes" id="UP000196365"/>
    </source>
</evidence>
<evidence type="ECO:0008006" key="4">
    <source>
        <dbReference type="Google" id="ProtNLM"/>
    </source>
</evidence>
<keyword evidence="1" id="KW-1133">Transmembrane helix</keyword>
<accession>A0A1T4M847</accession>
<evidence type="ECO:0000313" key="2">
    <source>
        <dbReference type="EMBL" id="SJZ63210.1"/>
    </source>
</evidence>
<gene>
    <name evidence="2" type="ORF">SAMN02745973_01236</name>
</gene>
<keyword evidence="1" id="KW-0472">Membrane</keyword>
<organism evidence="2 3">
    <name type="scientific">Garciella nitratireducens DSM 15102</name>
    <dbReference type="NCBI Taxonomy" id="1121911"/>
    <lineage>
        <taxon>Bacteria</taxon>
        <taxon>Bacillati</taxon>
        <taxon>Bacillota</taxon>
        <taxon>Clostridia</taxon>
        <taxon>Eubacteriales</taxon>
        <taxon>Eubacteriaceae</taxon>
        <taxon>Garciella</taxon>
    </lineage>
</organism>
<reference evidence="2 3" key="1">
    <citation type="submission" date="2017-02" db="EMBL/GenBank/DDBJ databases">
        <authorList>
            <person name="Peterson S.W."/>
        </authorList>
    </citation>
    <scope>NUCLEOTIDE SEQUENCE [LARGE SCALE GENOMIC DNA]</scope>
    <source>
        <strain evidence="2 3">DSM 15102</strain>
    </source>
</reference>
<dbReference type="RefSeq" id="WP_087678671.1">
    <property type="nucleotide sequence ID" value="NZ_FUWV01000006.1"/>
</dbReference>
<sequence>MIFVKRKPSIIFIFLLVLFLIFFLILYPFKTKTKENTDMETLEKRILSLGEFTTVEYHYKDILHYQNTKELKGIELPFSNKSLLILYEGYIKAGVDLHDVSIHVGKEKNITLKLKKAHFTDNVINEEKIQVYDEKSGLFNPLRLEEIFDLLKKEKKKKQEKLKKEGFLEEANKKAEKLLIPLLKEMGFEKITIQFQS</sequence>
<name>A0A1T4M847_9FIRM</name>
<dbReference type="Proteomes" id="UP000196365">
    <property type="component" value="Unassembled WGS sequence"/>
</dbReference>
<evidence type="ECO:0000256" key="1">
    <source>
        <dbReference type="SAM" id="Phobius"/>
    </source>
</evidence>
<keyword evidence="3" id="KW-1185">Reference proteome</keyword>
<feature type="transmembrane region" description="Helical" evidence="1">
    <location>
        <begin position="9"/>
        <end position="29"/>
    </location>
</feature>
<dbReference type="EMBL" id="FUWV01000006">
    <property type="protein sequence ID" value="SJZ63210.1"/>
    <property type="molecule type" value="Genomic_DNA"/>
</dbReference>
<dbReference type="OrthoDB" id="359931at2"/>
<protein>
    <recommendedName>
        <fullName evidence="4">DUF4230 domain-containing protein</fullName>
    </recommendedName>
</protein>
<dbReference type="InterPro" id="IPR025324">
    <property type="entry name" value="DUF4230"/>
</dbReference>
<proteinExistence type="predicted"/>